<proteinExistence type="predicted"/>
<dbReference type="PROSITE" id="PS50865">
    <property type="entry name" value="ZF_MYND_2"/>
    <property type="match status" value="2"/>
</dbReference>
<evidence type="ECO:0000256" key="5">
    <source>
        <dbReference type="SAM" id="MobiDB-lite"/>
    </source>
</evidence>
<evidence type="ECO:0000313" key="7">
    <source>
        <dbReference type="EMBL" id="GFH59703.1"/>
    </source>
</evidence>
<evidence type="ECO:0000256" key="3">
    <source>
        <dbReference type="ARBA" id="ARBA00022833"/>
    </source>
</evidence>
<keyword evidence="3" id="KW-0862">Zinc</keyword>
<dbReference type="Pfam" id="PF01753">
    <property type="entry name" value="zf-MYND"/>
    <property type="match status" value="2"/>
</dbReference>
<dbReference type="PANTHER" id="PTHR10237:SF14">
    <property type="entry name" value="MYND-TYPE DOMAIN-CONTAINING PROTEIN"/>
    <property type="match status" value="1"/>
</dbReference>
<dbReference type="AlphaFoldDB" id="A0AAD3HE62"/>
<keyword evidence="2 4" id="KW-0863">Zinc-finger</keyword>
<keyword evidence="8" id="KW-1185">Reference proteome</keyword>
<accession>A0AAD3HE62</accession>
<feature type="compositionally biased region" description="Basic residues" evidence="5">
    <location>
        <begin position="1"/>
        <end position="18"/>
    </location>
</feature>
<name>A0AAD3HE62_9STRA</name>
<dbReference type="Gene3D" id="6.10.140.2220">
    <property type="match status" value="2"/>
</dbReference>
<evidence type="ECO:0000256" key="4">
    <source>
        <dbReference type="PROSITE-ProRule" id="PRU00134"/>
    </source>
</evidence>
<dbReference type="GO" id="GO:0000981">
    <property type="term" value="F:DNA-binding transcription factor activity, RNA polymerase II-specific"/>
    <property type="evidence" value="ECO:0007669"/>
    <property type="project" value="TreeGrafter"/>
</dbReference>
<evidence type="ECO:0000256" key="2">
    <source>
        <dbReference type="ARBA" id="ARBA00022771"/>
    </source>
</evidence>
<dbReference type="SUPFAM" id="SSF144232">
    <property type="entry name" value="HIT/MYND zinc finger-like"/>
    <property type="match status" value="2"/>
</dbReference>
<sequence>MAKKKPLRANRKKNRKGAAGKQASRSDSISGDERVSAGFRPFQIDESMSLLGQKALQNANHHIQNQSLGSKEQKRLLKKMDTIYNKDLRKWVVTLHAMMNTGAIFSLGSRLSAVFDQLVVLMKDTISATKKKDVLVDGMHLHMTVNIMCLLMHVMNSDEEEILDLLESLTNTAKTVSDTHYSNSGAAYVLCHFMMYCSTLFSEKKRDDPKPLMMIARSGILEQVLLHIHLSWSPLVDEQTIIDGYNGFLQNFFGLLNSYPGVIHKIFKEGTACHNALNAIVQDHSRPCRANMHMLDLLQSIKKMSDLSTCSKQLDMNETFIDMARHSCAKCKTIDLESPLLVCAKCKGVGYCSKECQVADWKNHKVDCLKKLSDMTASKRGDAEDLRRPVFNLTKQMCAKCNKVHVGKQLLVCAKCKYIGYCSKQCQVPDWKNHKEQCEIHRKTKYNNIDEIIQNFYLEHRSLIDEKVKAAFVKTGLDSIDLAIDLHFTSASGEVAPALRNPPEFEVLPASIFWNREEDKAPENHWFFKDLSRGKTYYSDDDVKEIRHTISSKQEILGLDHVFVFLNLGEKPKICAIPSSMESMRSYLERAMNGLKDSSTKDDIPASKRAEYERDTRGLLKATFEAIFGTVTDPKYYFIIFMFVFCRKCGNGDT</sequence>
<feature type="domain" description="MYND-type" evidence="6">
    <location>
        <begin position="328"/>
        <end position="368"/>
    </location>
</feature>
<dbReference type="InterPro" id="IPR002893">
    <property type="entry name" value="Znf_MYND"/>
</dbReference>
<comment type="caution">
    <text evidence="7">The sequence shown here is derived from an EMBL/GenBank/DDBJ whole genome shotgun (WGS) entry which is preliminary data.</text>
</comment>
<feature type="domain" description="MYND-type" evidence="6">
    <location>
        <begin position="398"/>
        <end position="438"/>
    </location>
</feature>
<feature type="region of interest" description="Disordered" evidence="5">
    <location>
        <begin position="1"/>
        <end position="34"/>
    </location>
</feature>
<evidence type="ECO:0000259" key="6">
    <source>
        <dbReference type="PROSITE" id="PS50865"/>
    </source>
</evidence>
<evidence type="ECO:0000256" key="1">
    <source>
        <dbReference type="ARBA" id="ARBA00022723"/>
    </source>
</evidence>
<dbReference type="PANTHER" id="PTHR10237">
    <property type="entry name" value="DEFORMED EPIDERMAL AUTOREGULATORY FACTOR 1 HOMOLOG SUPPRESSIN"/>
    <property type="match status" value="1"/>
</dbReference>
<protein>
    <recommendedName>
        <fullName evidence="6">MYND-type domain-containing protein</fullName>
    </recommendedName>
</protein>
<dbReference type="PROSITE" id="PS01360">
    <property type="entry name" value="ZF_MYND_1"/>
    <property type="match status" value="1"/>
</dbReference>
<keyword evidence="1" id="KW-0479">Metal-binding</keyword>
<dbReference type="GO" id="GO:0008270">
    <property type="term" value="F:zinc ion binding"/>
    <property type="evidence" value="ECO:0007669"/>
    <property type="project" value="UniProtKB-KW"/>
</dbReference>
<evidence type="ECO:0000313" key="8">
    <source>
        <dbReference type="Proteomes" id="UP001054902"/>
    </source>
</evidence>
<gene>
    <name evidence="7" type="ORF">CTEN210_16179</name>
</gene>
<dbReference type="EMBL" id="BLLK01000069">
    <property type="protein sequence ID" value="GFH59703.1"/>
    <property type="molecule type" value="Genomic_DNA"/>
</dbReference>
<organism evidence="7 8">
    <name type="scientific">Chaetoceros tenuissimus</name>
    <dbReference type="NCBI Taxonomy" id="426638"/>
    <lineage>
        <taxon>Eukaryota</taxon>
        <taxon>Sar</taxon>
        <taxon>Stramenopiles</taxon>
        <taxon>Ochrophyta</taxon>
        <taxon>Bacillariophyta</taxon>
        <taxon>Coscinodiscophyceae</taxon>
        <taxon>Chaetocerotophycidae</taxon>
        <taxon>Chaetocerotales</taxon>
        <taxon>Chaetocerotaceae</taxon>
        <taxon>Chaetoceros</taxon>
    </lineage>
</organism>
<dbReference type="InterPro" id="IPR024119">
    <property type="entry name" value="TF_DEAF-1"/>
</dbReference>
<dbReference type="GO" id="GO:0005634">
    <property type="term" value="C:nucleus"/>
    <property type="evidence" value="ECO:0007669"/>
    <property type="project" value="TreeGrafter"/>
</dbReference>
<reference evidence="7 8" key="1">
    <citation type="journal article" date="2021" name="Sci. Rep.">
        <title>The genome of the diatom Chaetoceros tenuissimus carries an ancient integrated fragment of an extant virus.</title>
        <authorList>
            <person name="Hongo Y."/>
            <person name="Kimura K."/>
            <person name="Takaki Y."/>
            <person name="Yoshida Y."/>
            <person name="Baba S."/>
            <person name="Kobayashi G."/>
            <person name="Nagasaki K."/>
            <person name="Hano T."/>
            <person name="Tomaru Y."/>
        </authorList>
    </citation>
    <scope>NUCLEOTIDE SEQUENCE [LARGE SCALE GENOMIC DNA]</scope>
    <source>
        <strain evidence="7 8">NIES-3715</strain>
    </source>
</reference>
<dbReference type="Proteomes" id="UP001054902">
    <property type="component" value="Unassembled WGS sequence"/>
</dbReference>